<dbReference type="InterPro" id="IPR019819">
    <property type="entry name" value="Carboxylesterase_B_CS"/>
</dbReference>
<dbReference type="InterPro" id="IPR002018">
    <property type="entry name" value="CarbesteraseB"/>
</dbReference>
<keyword evidence="1" id="KW-0325">Glycoprotein</keyword>
<dbReference type="Gene3D" id="3.40.50.1820">
    <property type="entry name" value="alpha/beta hydrolase"/>
    <property type="match status" value="1"/>
</dbReference>
<accession>T1GNS1</accession>
<dbReference type="HOGENOM" id="CLU_006586_7_4_1"/>
<feature type="signal peptide" evidence="2">
    <location>
        <begin position="1"/>
        <end position="22"/>
    </location>
</feature>
<reference evidence="4" key="2">
    <citation type="submission" date="2015-06" db="UniProtKB">
        <authorList>
            <consortium name="EnsemblMetazoa"/>
        </authorList>
    </citation>
    <scope>IDENTIFICATION</scope>
</reference>
<dbReference type="OMA" id="NACMQSM"/>
<name>T1GNS1_MEGSC</name>
<keyword evidence="2" id="KW-0732">Signal</keyword>
<dbReference type="AlphaFoldDB" id="T1GNS1"/>
<dbReference type="EnsemblMetazoa" id="MESCA005230-RA">
    <property type="protein sequence ID" value="MESCA005230-PA"/>
    <property type="gene ID" value="MESCA005230"/>
</dbReference>
<dbReference type="InterPro" id="IPR029058">
    <property type="entry name" value="AB_hydrolase_fold"/>
</dbReference>
<dbReference type="InterPro" id="IPR050309">
    <property type="entry name" value="Type-B_Carboxylest/Lipase"/>
</dbReference>
<feature type="domain" description="Carboxylesterase type B" evidence="3">
    <location>
        <begin position="27"/>
        <end position="151"/>
    </location>
</feature>
<dbReference type="Proteomes" id="UP000015102">
    <property type="component" value="Unassembled WGS sequence"/>
</dbReference>
<keyword evidence="5" id="KW-1185">Reference proteome</keyword>
<evidence type="ECO:0000256" key="2">
    <source>
        <dbReference type="SAM" id="SignalP"/>
    </source>
</evidence>
<dbReference type="SUPFAM" id="SSF53474">
    <property type="entry name" value="alpha/beta-Hydrolases"/>
    <property type="match status" value="1"/>
</dbReference>
<dbReference type="STRING" id="36166.T1GNS1"/>
<evidence type="ECO:0000259" key="3">
    <source>
        <dbReference type="Pfam" id="PF00135"/>
    </source>
</evidence>
<proteinExistence type="predicted"/>
<feature type="chain" id="PRO_5004588429" description="Carboxylesterase type B domain-containing protein" evidence="2">
    <location>
        <begin position="23"/>
        <end position="152"/>
    </location>
</feature>
<sequence length="152" mass="17073">MCQTRQTYVFSLILIVISNVVASDLRIELKHGGSLIGTNLKSYKGRQIRSFLGIPYAKPPIGDLRFKPPEPFTWEGERNATDDGSQCFQTYFFDPTGQAKGSEDCLFLNIFTPPLYRIPKEGLPVMVNIHGGGWLGGSNSYRFFAPDYILDE</sequence>
<dbReference type="PANTHER" id="PTHR11559">
    <property type="entry name" value="CARBOXYLESTERASE"/>
    <property type="match status" value="1"/>
</dbReference>
<reference evidence="5" key="1">
    <citation type="submission" date="2013-02" db="EMBL/GenBank/DDBJ databases">
        <authorList>
            <person name="Hughes D."/>
        </authorList>
    </citation>
    <scope>NUCLEOTIDE SEQUENCE</scope>
    <source>
        <strain>Durham</strain>
        <strain evidence="5">NC isolate 2 -- Noor lab</strain>
    </source>
</reference>
<evidence type="ECO:0000313" key="4">
    <source>
        <dbReference type="EnsemblMetazoa" id="MESCA005230-PA"/>
    </source>
</evidence>
<evidence type="ECO:0000256" key="1">
    <source>
        <dbReference type="ARBA" id="ARBA00023180"/>
    </source>
</evidence>
<dbReference type="Pfam" id="PF00135">
    <property type="entry name" value="COesterase"/>
    <property type="match status" value="1"/>
</dbReference>
<dbReference type="PROSITE" id="PS00941">
    <property type="entry name" value="CARBOXYLESTERASE_B_2"/>
    <property type="match status" value="1"/>
</dbReference>
<protein>
    <recommendedName>
        <fullName evidence="3">Carboxylesterase type B domain-containing protein</fullName>
    </recommendedName>
</protein>
<dbReference type="EMBL" id="CAQQ02171340">
    <property type="status" value="NOT_ANNOTATED_CDS"/>
    <property type="molecule type" value="Genomic_DNA"/>
</dbReference>
<evidence type="ECO:0000313" key="5">
    <source>
        <dbReference type="Proteomes" id="UP000015102"/>
    </source>
</evidence>
<organism evidence="4 5">
    <name type="scientific">Megaselia scalaris</name>
    <name type="common">Humpbacked fly</name>
    <name type="synonym">Phora scalaris</name>
    <dbReference type="NCBI Taxonomy" id="36166"/>
    <lineage>
        <taxon>Eukaryota</taxon>
        <taxon>Metazoa</taxon>
        <taxon>Ecdysozoa</taxon>
        <taxon>Arthropoda</taxon>
        <taxon>Hexapoda</taxon>
        <taxon>Insecta</taxon>
        <taxon>Pterygota</taxon>
        <taxon>Neoptera</taxon>
        <taxon>Endopterygota</taxon>
        <taxon>Diptera</taxon>
        <taxon>Brachycera</taxon>
        <taxon>Muscomorpha</taxon>
        <taxon>Platypezoidea</taxon>
        <taxon>Phoridae</taxon>
        <taxon>Megaseliini</taxon>
        <taxon>Megaselia</taxon>
    </lineage>
</organism>